<evidence type="ECO:0000256" key="2">
    <source>
        <dbReference type="ARBA" id="ARBA00023125"/>
    </source>
</evidence>
<keyword evidence="3" id="KW-0804">Transcription</keyword>
<dbReference type="Proteomes" id="UP001501690">
    <property type="component" value="Unassembled WGS sequence"/>
</dbReference>
<evidence type="ECO:0000259" key="4">
    <source>
        <dbReference type="PROSITE" id="PS50932"/>
    </source>
</evidence>
<gene>
    <name evidence="5" type="ORF">GCM10009808_13990</name>
</gene>
<reference evidence="5 6" key="1">
    <citation type="journal article" date="2019" name="Int. J. Syst. Evol. Microbiol.">
        <title>The Global Catalogue of Microorganisms (GCM) 10K type strain sequencing project: providing services to taxonomists for standard genome sequencing and annotation.</title>
        <authorList>
            <consortium name="The Broad Institute Genomics Platform"/>
            <consortium name="The Broad Institute Genome Sequencing Center for Infectious Disease"/>
            <person name="Wu L."/>
            <person name="Ma J."/>
        </authorList>
    </citation>
    <scope>NUCLEOTIDE SEQUENCE [LARGE SCALE GENOMIC DNA]</scope>
    <source>
        <strain evidence="5 6">JCM 15577</strain>
    </source>
</reference>
<keyword evidence="6" id="KW-1185">Reference proteome</keyword>
<comment type="caution">
    <text evidence="5">The sequence shown here is derived from an EMBL/GenBank/DDBJ whole genome shotgun (WGS) entry which is preliminary data.</text>
</comment>
<dbReference type="InterPro" id="IPR028082">
    <property type="entry name" value="Peripla_BP_I"/>
</dbReference>
<dbReference type="PROSITE" id="PS00356">
    <property type="entry name" value="HTH_LACI_1"/>
    <property type="match status" value="1"/>
</dbReference>
<dbReference type="PROSITE" id="PS50932">
    <property type="entry name" value="HTH_LACI_2"/>
    <property type="match status" value="1"/>
</dbReference>
<dbReference type="SUPFAM" id="SSF53822">
    <property type="entry name" value="Periplasmic binding protein-like I"/>
    <property type="match status" value="1"/>
</dbReference>
<dbReference type="Gene3D" id="1.10.260.40">
    <property type="entry name" value="lambda repressor-like DNA-binding domains"/>
    <property type="match status" value="1"/>
</dbReference>
<protein>
    <recommendedName>
        <fullName evidence="4">HTH lacI-type domain-containing protein</fullName>
    </recommendedName>
</protein>
<proteinExistence type="predicted"/>
<dbReference type="PANTHER" id="PTHR30146:SF153">
    <property type="entry name" value="LACTOSE OPERON REPRESSOR"/>
    <property type="match status" value="1"/>
</dbReference>
<dbReference type="SMART" id="SM00354">
    <property type="entry name" value="HTH_LACI"/>
    <property type="match status" value="1"/>
</dbReference>
<keyword evidence="2" id="KW-0238">DNA-binding</keyword>
<dbReference type="InterPro" id="IPR000843">
    <property type="entry name" value="HTH_LacI"/>
</dbReference>
<dbReference type="PANTHER" id="PTHR30146">
    <property type="entry name" value="LACI-RELATED TRANSCRIPTIONAL REPRESSOR"/>
    <property type="match status" value="1"/>
</dbReference>
<sequence length="344" mass="36186">MDTPPARATLKDVAQHAGVSTAAVSQALNDRGSMRPETRERILEAAAALGYAPDRFAAALRRGRTMSIGYVSTGPGPGADEGHTARATMRQLNSLVDVAAEHGYTVTVIPADRPDLLGAARVDAVYAPTAEANAPALSEAAARGIPIITTDVRVPAAAGTWIRTGYAAATTAALDHLRDSGCERVGFLTEAGGLAHGRIGEQAYLEWCLTHRQDPAIVRVRRGRPELTGPVRELMQAGADGVFSFYQEGPELFLGLSRTDLVLPRDLQVVALCVYDCDLNDRLGVTHVCVHPDAGPRLLLPALAAALAGGPALPTPLVLPWELVPGATTRPAARRGDRAQAKSP</sequence>
<dbReference type="Pfam" id="PF13377">
    <property type="entry name" value="Peripla_BP_3"/>
    <property type="match status" value="1"/>
</dbReference>
<evidence type="ECO:0000313" key="6">
    <source>
        <dbReference type="Proteomes" id="UP001501690"/>
    </source>
</evidence>
<dbReference type="Pfam" id="PF00356">
    <property type="entry name" value="LacI"/>
    <property type="match status" value="1"/>
</dbReference>
<keyword evidence="1" id="KW-0805">Transcription regulation</keyword>
<evidence type="ECO:0000256" key="3">
    <source>
        <dbReference type="ARBA" id="ARBA00023163"/>
    </source>
</evidence>
<organism evidence="5 6">
    <name type="scientific">Microbacterium sediminicola</name>
    <dbReference type="NCBI Taxonomy" id="415210"/>
    <lineage>
        <taxon>Bacteria</taxon>
        <taxon>Bacillati</taxon>
        <taxon>Actinomycetota</taxon>
        <taxon>Actinomycetes</taxon>
        <taxon>Micrococcales</taxon>
        <taxon>Microbacteriaceae</taxon>
        <taxon>Microbacterium</taxon>
    </lineage>
</organism>
<dbReference type="Gene3D" id="3.40.50.2300">
    <property type="match status" value="2"/>
</dbReference>
<dbReference type="SUPFAM" id="SSF47413">
    <property type="entry name" value="lambda repressor-like DNA-binding domains"/>
    <property type="match status" value="1"/>
</dbReference>
<accession>A0ABN2I2Y1</accession>
<dbReference type="EMBL" id="BAAAPL010000001">
    <property type="protein sequence ID" value="GAA1697744.1"/>
    <property type="molecule type" value="Genomic_DNA"/>
</dbReference>
<dbReference type="InterPro" id="IPR010982">
    <property type="entry name" value="Lambda_DNA-bd_dom_sf"/>
</dbReference>
<name>A0ABN2I2Y1_9MICO</name>
<evidence type="ECO:0000313" key="5">
    <source>
        <dbReference type="EMBL" id="GAA1697744.1"/>
    </source>
</evidence>
<feature type="domain" description="HTH lacI-type" evidence="4">
    <location>
        <begin position="8"/>
        <end position="62"/>
    </location>
</feature>
<dbReference type="CDD" id="cd01392">
    <property type="entry name" value="HTH_LacI"/>
    <property type="match status" value="1"/>
</dbReference>
<evidence type="ECO:0000256" key="1">
    <source>
        <dbReference type="ARBA" id="ARBA00023015"/>
    </source>
</evidence>
<dbReference type="InterPro" id="IPR046335">
    <property type="entry name" value="LacI/GalR-like_sensor"/>
</dbReference>
<dbReference type="RefSeq" id="WP_344070779.1">
    <property type="nucleotide sequence ID" value="NZ_BAAAPL010000001.1"/>
</dbReference>